<organism evidence="1 2">
    <name type="scientific">Botryotinia convoluta</name>
    <dbReference type="NCBI Taxonomy" id="54673"/>
    <lineage>
        <taxon>Eukaryota</taxon>
        <taxon>Fungi</taxon>
        <taxon>Dikarya</taxon>
        <taxon>Ascomycota</taxon>
        <taxon>Pezizomycotina</taxon>
        <taxon>Leotiomycetes</taxon>
        <taxon>Helotiales</taxon>
        <taxon>Sclerotiniaceae</taxon>
        <taxon>Botryotinia</taxon>
    </lineage>
</organism>
<gene>
    <name evidence="1" type="ORF">BCON_0254g00130</name>
</gene>
<name>A0A4Z1HHT9_9HELO</name>
<keyword evidence="2" id="KW-1185">Reference proteome</keyword>
<evidence type="ECO:0000313" key="1">
    <source>
        <dbReference type="EMBL" id="TGO48041.1"/>
    </source>
</evidence>
<reference evidence="1 2" key="1">
    <citation type="submission" date="2017-12" db="EMBL/GenBank/DDBJ databases">
        <title>Comparative genomics of Botrytis spp.</title>
        <authorList>
            <person name="Valero-Jimenez C.A."/>
            <person name="Tapia P."/>
            <person name="Veloso J."/>
            <person name="Silva-Moreno E."/>
            <person name="Staats M."/>
            <person name="Valdes J.H."/>
            <person name="Van Kan J.A.L."/>
        </authorList>
    </citation>
    <scope>NUCLEOTIDE SEQUENCE [LARGE SCALE GENOMIC DNA]</scope>
    <source>
        <strain evidence="1 2">MUCL11595</strain>
    </source>
</reference>
<accession>A0A4Z1HHT9</accession>
<dbReference type="EMBL" id="PQXN01000253">
    <property type="protein sequence ID" value="TGO48041.1"/>
    <property type="molecule type" value="Genomic_DNA"/>
</dbReference>
<sequence>MAPNLGWLLHGDNLILDYGCSAINTTLIGKFAPVQQGACTFNTEFEHALDADYSYGGAKPYPYLTSVAQQGGEFSKIYGLLLNAYM</sequence>
<dbReference type="AlphaFoldDB" id="A0A4Z1HHT9"/>
<protein>
    <submittedName>
        <fullName evidence="1">Uncharacterized protein</fullName>
    </submittedName>
</protein>
<proteinExistence type="predicted"/>
<comment type="caution">
    <text evidence="1">The sequence shown here is derived from an EMBL/GenBank/DDBJ whole genome shotgun (WGS) entry which is preliminary data.</text>
</comment>
<dbReference type="Proteomes" id="UP000297527">
    <property type="component" value="Unassembled WGS sequence"/>
</dbReference>
<dbReference type="OrthoDB" id="10400309at2759"/>
<evidence type="ECO:0000313" key="2">
    <source>
        <dbReference type="Proteomes" id="UP000297527"/>
    </source>
</evidence>